<evidence type="ECO:0000256" key="1">
    <source>
        <dbReference type="SAM" id="SignalP"/>
    </source>
</evidence>
<gene>
    <name evidence="2" type="ORF">KP509_25G050500</name>
</gene>
<organism evidence="2 3">
    <name type="scientific">Ceratopteris richardii</name>
    <name type="common">Triangle waterfern</name>
    <dbReference type="NCBI Taxonomy" id="49495"/>
    <lineage>
        <taxon>Eukaryota</taxon>
        <taxon>Viridiplantae</taxon>
        <taxon>Streptophyta</taxon>
        <taxon>Embryophyta</taxon>
        <taxon>Tracheophyta</taxon>
        <taxon>Polypodiopsida</taxon>
        <taxon>Polypodiidae</taxon>
        <taxon>Polypodiales</taxon>
        <taxon>Pteridineae</taxon>
        <taxon>Pteridaceae</taxon>
        <taxon>Parkerioideae</taxon>
        <taxon>Ceratopteris</taxon>
    </lineage>
</organism>
<sequence>MCVCTRTKLPSFVACVLLCSVCFRGEGKPELSGSWPVGQHPWKAETHKFPGRFLLLFSEEPCFRIKREGEGEEEKRGESSAYAS</sequence>
<feature type="signal peptide" evidence="1">
    <location>
        <begin position="1"/>
        <end position="27"/>
    </location>
</feature>
<evidence type="ECO:0000313" key="3">
    <source>
        <dbReference type="Proteomes" id="UP000825935"/>
    </source>
</evidence>
<evidence type="ECO:0008006" key="4">
    <source>
        <dbReference type="Google" id="ProtNLM"/>
    </source>
</evidence>
<feature type="chain" id="PRO_5035733709" description="Secreted protein" evidence="1">
    <location>
        <begin position="28"/>
        <end position="84"/>
    </location>
</feature>
<dbReference type="Proteomes" id="UP000825935">
    <property type="component" value="Chromosome 25"/>
</dbReference>
<protein>
    <recommendedName>
        <fullName evidence="4">Secreted protein</fullName>
    </recommendedName>
</protein>
<comment type="caution">
    <text evidence="2">The sequence shown here is derived from an EMBL/GenBank/DDBJ whole genome shotgun (WGS) entry which is preliminary data.</text>
</comment>
<dbReference type="AlphaFoldDB" id="A0A8T2RR16"/>
<proteinExistence type="predicted"/>
<dbReference type="EMBL" id="CM035430">
    <property type="protein sequence ID" value="KAH7298590.1"/>
    <property type="molecule type" value="Genomic_DNA"/>
</dbReference>
<accession>A0A8T2RR16</accession>
<keyword evidence="3" id="KW-1185">Reference proteome</keyword>
<keyword evidence="1" id="KW-0732">Signal</keyword>
<reference evidence="2" key="1">
    <citation type="submission" date="2021-08" db="EMBL/GenBank/DDBJ databases">
        <title>WGS assembly of Ceratopteris richardii.</title>
        <authorList>
            <person name="Marchant D.B."/>
            <person name="Chen G."/>
            <person name="Jenkins J."/>
            <person name="Shu S."/>
            <person name="Leebens-Mack J."/>
            <person name="Grimwood J."/>
            <person name="Schmutz J."/>
            <person name="Soltis P."/>
            <person name="Soltis D."/>
            <person name="Chen Z.-H."/>
        </authorList>
    </citation>
    <scope>NUCLEOTIDE SEQUENCE</scope>
    <source>
        <strain evidence="2">Whitten #5841</strain>
        <tissue evidence="2">Leaf</tissue>
    </source>
</reference>
<evidence type="ECO:0000313" key="2">
    <source>
        <dbReference type="EMBL" id="KAH7298590.1"/>
    </source>
</evidence>
<name>A0A8T2RR16_CERRI</name>